<sequence length="370" mass="40300">MPVFRLTSLLPADWSALLRMSRRLTHPGANFNFSSPGDTAEIRSMTADTPASVEKPVVNNNHAYLHIVERTPGDFTPNNLVYHQLQRYHLVPAQSTTAVEAGENAAVLAAFTALVTTLQQQPAQSPEEASAELLTAEETALAAATTAEKLQRDPLASKPDAQAHTAENLRQMHAYVAASVANTTPPILLTEIKDAHRFTFYPFPILAAVSIPYCSQHFCVLVNLKPIVPNHLMVVPIRCVGTIHGLTEEEVDDWGHVMRCTIQVLEHLRRQCYARDSAASSATAAIPSVGNYSIAVQQGSLAGQTVDHLHVHVIPFDPKGKLAGEPEMDEEGQRRRPPRTPAAMQDETNELRLLFAQYTAAAASLSTATL</sequence>
<dbReference type="InterPro" id="IPR036265">
    <property type="entry name" value="HIT-like_sf"/>
</dbReference>
<organism evidence="4">
    <name type="scientific">Leishmania guyanensis</name>
    <dbReference type="NCBI Taxonomy" id="5670"/>
    <lineage>
        <taxon>Eukaryota</taxon>
        <taxon>Discoba</taxon>
        <taxon>Euglenozoa</taxon>
        <taxon>Kinetoplastea</taxon>
        <taxon>Metakinetoplastina</taxon>
        <taxon>Trypanosomatida</taxon>
        <taxon>Trypanosomatidae</taxon>
        <taxon>Leishmaniinae</taxon>
        <taxon>Leishmania</taxon>
        <taxon>Leishmania guyanensis species complex</taxon>
    </lineage>
</organism>
<evidence type="ECO:0000256" key="1">
    <source>
        <dbReference type="PROSITE-ProRule" id="PRU00464"/>
    </source>
</evidence>
<dbReference type="InterPro" id="IPR051884">
    <property type="entry name" value="Bis(5'-adenosyl)-TPase_reg"/>
</dbReference>
<proteinExistence type="predicted"/>
<protein>
    <recommendedName>
        <fullName evidence="3">HIT domain-containing protein</fullName>
    </recommendedName>
</protein>
<dbReference type="InterPro" id="IPR011146">
    <property type="entry name" value="HIT-like"/>
</dbReference>
<dbReference type="PANTHER" id="PTHR46243">
    <property type="entry name" value="BIS(5'-ADENOSYL)-TRIPHOSPHATASE"/>
    <property type="match status" value="1"/>
</dbReference>
<evidence type="ECO:0000256" key="2">
    <source>
        <dbReference type="SAM" id="MobiDB-lite"/>
    </source>
</evidence>
<feature type="domain" description="HIT" evidence="3">
    <location>
        <begin position="220"/>
        <end position="328"/>
    </location>
</feature>
<dbReference type="GO" id="GO:0003824">
    <property type="term" value="F:catalytic activity"/>
    <property type="evidence" value="ECO:0007669"/>
    <property type="project" value="InterPro"/>
</dbReference>
<evidence type="ECO:0000313" key="4">
    <source>
        <dbReference type="EMBL" id="CCM15839.1"/>
    </source>
</evidence>
<feature type="region of interest" description="Disordered" evidence="2">
    <location>
        <begin position="318"/>
        <end position="342"/>
    </location>
</feature>
<name>A0A1E1IX34_LEIGU</name>
<gene>
    <name evidence="4" type="primary">LgM4147LRVhigh.23.01080.02360</name>
    <name evidence="4" type="ORF">BN36_2333530</name>
</gene>
<dbReference type="PROSITE" id="PS51084">
    <property type="entry name" value="HIT_2"/>
    <property type="match status" value="1"/>
</dbReference>
<accession>A0A1E1IX34</accession>
<reference evidence="4" key="1">
    <citation type="submission" date="2012-08" db="EMBL/GenBank/DDBJ databases">
        <title>Comparative genomics of metastatic and non-metastatic Leishmania guyanensis provides insights into polygenic factors involved in Leishmania RNA virus infection.</title>
        <authorList>
            <person name="Smith D."/>
            <person name="Hertz-Fowler C."/>
            <person name="Martin R."/>
            <person name="Dickens N."/>
            <person name="Fasel N."/>
            <person name="Falquet L."/>
            <person name="Beverley S."/>
            <person name="Zangger H."/>
            <person name="Calderon-Copete S."/>
            <person name="Mottram J."/>
            <person name="Xenarios I."/>
        </authorList>
    </citation>
    <scope>NUCLEOTIDE SEQUENCE</scope>
    <source>
        <strain evidence="4">MHOM/BR/75/M4147/SSU:IR2SAT-LUC</strain>
    </source>
</reference>
<feature type="short sequence motif" description="Histidine triad motif" evidence="1">
    <location>
        <begin position="308"/>
        <end position="312"/>
    </location>
</feature>
<evidence type="ECO:0000259" key="3">
    <source>
        <dbReference type="PROSITE" id="PS51084"/>
    </source>
</evidence>
<dbReference type="PROSITE" id="PS00892">
    <property type="entry name" value="HIT_1"/>
    <property type="match status" value="1"/>
</dbReference>
<dbReference type="EMBL" id="CALQ01000945">
    <property type="protein sequence ID" value="CCM15839.1"/>
    <property type="molecule type" value="Genomic_DNA"/>
</dbReference>
<dbReference type="Pfam" id="PF01230">
    <property type="entry name" value="HIT"/>
    <property type="match status" value="1"/>
</dbReference>
<dbReference type="InterPro" id="IPR019808">
    <property type="entry name" value="Histidine_triad_CS"/>
</dbReference>
<dbReference type="Gene3D" id="3.30.428.10">
    <property type="entry name" value="HIT-like"/>
    <property type="match status" value="1"/>
</dbReference>
<dbReference type="AlphaFoldDB" id="A0A1E1IX34"/>
<dbReference type="PANTHER" id="PTHR46243:SF1">
    <property type="entry name" value="BIS(5'-ADENOSYL)-TRIPHOSPHATASE"/>
    <property type="match status" value="1"/>
</dbReference>
<dbReference type="SUPFAM" id="SSF54197">
    <property type="entry name" value="HIT-like"/>
    <property type="match status" value="1"/>
</dbReference>